<protein>
    <submittedName>
        <fullName evidence="2">Uncharacterized protein</fullName>
    </submittedName>
</protein>
<feature type="compositionally biased region" description="Basic residues" evidence="1">
    <location>
        <begin position="64"/>
        <end position="73"/>
    </location>
</feature>
<sequence>MPSQSHFQPPPPIRTSTTDSTKSHSSGAMSPGSDISSPTSTYSRGARSAASPTEESFFGAIATRMRRGRSRSRSRAEASRNRSKSPMVLPPENFPAASSALPASPTSGSQRPQQSRHASSGSQSSMSSTATKPQRPSLQGPARRSTSSSDMWYGRHSNSWLFNDFSVTETAKDILHIGRKS</sequence>
<feature type="compositionally biased region" description="Polar residues" evidence="1">
    <location>
        <begin position="33"/>
        <end position="43"/>
    </location>
</feature>
<accession>A0A9P4K7E1</accession>
<reference evidence="3" key="1">
    <citation type="journal article" date="2020" name="Stud. Mycol.">
        <title>101 Dothideomycetes genomes: A test case for predicting lifestyles and emergence of pathogens.</title>
        <authorList>
            <person name="Haridas S."/>
            <person name="Albert R."/>
            <person name="Binder M."/>
            <person name="Bloem J."/>
            <person name="LaButti K."/>
            <person name="Salamov A."/>
            <person name="Andreopoulos B."/>
            <person name="Baker S."/>
            <person name="Barry K."/>
            <person name="Bills G."/>
            <person name="Bluhm B."/>
            <person name="Cannon C."/>
            <person name="Castanera R."/>
            <person name="Culley D."/>
            <person name="Daum C."/>
            <person name="Ezra D."/>
            <person name="Gonzalez J."/>
            <person name="Henrissat B."/>
            <person name="Kuo A."/>
            <person name="Liang C."/>
            <person name="Lipzen A."/>
            <person name="Lutzoni F."/>
            <person name="Magnuson J."/>
            <person name="Mondo S."/>
            <person name="Nolan M."/>
            <person name="Ohm R."/>
            <person name="Pangilinan J."/>
            <person name="Park H.-J."/>
            <person name="Ramirez L."/>
            <person name="Alfaro M."/>
            <person name="Sun H."/>
            <person name="Tritt A."/>
            <person name="Yoshinaga Y."/>
            <person name="Zwiers L.-H."/>
            <person name="Turgeon B."/>
            <person name="Goodwin S."/>
            <person name="Spatafora J."/>
            <person name="Crous P."/>
            <person name="Grigoriev I."/>
        </authorList>
    </citation>
    <scope>NUCLEOTIDE SEQUENCE [LARGE SCALE GENOMIC DNA]</scope>
    <source>
        <strain evidence="3">CBS 304.66</strain>
    </source>
</reference>
<dbReference type="AlphaFoldDB" id="A0A9P4K7E1"/>
<feature type="compositionally biased region" description="Low complexity" evidence="1">
    <location>
        <begin position="95"/>
        <end position="128"/>
    </location>
</feature>
<gene>
    <name evidence="2" type="ORF">CC78DRAFT_248475</name>
</gene>
<comment type="caution">
    <text evidence="2">The sequence shown here is derived from an EMBL/GenBank/DDBJ whole genome shotgun (WGS) entry which is preliminary data.</text>
</comment>
<dbReference type="EMBL" id="ML986618">
    <property type="protein sequence ID" value="KAF2264174.1"/>
    <property type="molecule type" value="Genomic_DNA"/>
</dbReference>
<evidence type="ECO:0000256" key="1">
    <source>
        <dbReference type="SAM" id="MobiDB-lite"/>
    </source>
</evidence>
<organism evidence="2 3">
    <name type="scientific">Lojkania enalia</name>
    <dbReference type="NCBI Taxonomy" id="147567"/>
    <lineage>
        <taxon>Eukaryota</taxon>
        <taxon>Fungi</taxon>
        <taxon>Dikarya</taxon>
        <taxon>Ascomycota</taxon>
        <taxon>Pezizomycotina</taxon>
        <taxon>Dothideomycetes</taxon>
        <taxon>Pleosporomycetidae</taxon>
        <taxon>Pleosporales</taxon>
        <taxon>Pleosporales incertae sedis</taxon>
        <taxon>Lojkania</taxon>
    </lineage>
</organism>
<dbReference type="Proteomes" id="UP000800093">
    <property type="component" value="Unassembled WGS sequence"/>
</dbReference>
<feature type="compositionally biased region" description="Low complexity" evidence="1">
    <location>
        <begin position="15"/>
        <end position="26"/>
    </location>
</feature>
<feature type="region of interest" description="Disordered" evidence="1">
    <location>
        <begin position="1"/>
        <end position="150"/>
    </location>
</feature>
<proteinExistence type="predicted"/>
<evidence type="ECO:0000313" key="3">
    <source>
        <dbReference type="Proteomes" id="UP000800093"/>
    </source>
</evidence>
<name>A0A9P4K7E1_9PLEO</name>
<dbReference type="OrthoDB" id="5089392at2759"/>
<keyword evidence="3" id="KW-1185">Reference proteome</keyword>
<evidence type="ECO:0000313" key="2">
    <source>
        <dbReference type="EMBL" id="KAF2264174.1"/>
    </source>
</evidence>